<evidence type="ECO:0000313" key="3">
    <source>
        <dbReference type="EMBL" id="RSL89081.1"/>
    </source>
</evidence>
<proteinExistence type="predicted"/>
<name>A0A428SH12_9HYPO</name>
<keyword evidence="2" id="KW-0472">Membrane</keyword>
<feature type="region of interest" description="Disordered" evidence="1">
    <location>
        <begin position="602"/>
        <end position="650"/>
    </location>
</feature>
<feature type="transmembrane region" description="Helical" evidence="2">
    <location>
        <begin position="488"/>
        <end position="509"/>
    </location>
</feature>
<keyword evidence="2" id="KW-1133">Transmembrane helix</keyword>
<dbReference type="AlphaFoldDB" id="A0A428SH12"/>
<protein>
    <submittedName>
        <fullName evidence="3">Uncharacterized protein</fullName>
    </submittedName>
</protein>
<organism evidence="3 4">
    <name type="scientific">Fusarium floridanum</name>
    <dbReference type="NCBI Taxonomy" id="1325733"/>
    <lineage>
        <taxon>Eukaryota</taxon>
        <taxon>Fungi</taxon>
        <taxon>Dikarya</taxon>
        <taxon>Ascomycota</taxon>
        <taxon>Pezizomycotina</taxon>
        <taxon>Sordariomycetes</taxon>
        <taxon>Hypocreomycetidae</taxon>
        <taxon>Hypocreales</taxon>
        <taxon>Nectriaceae</taxon>
        <taxon>Fusarium</taxon>
        <taxon>Fusarium solani species complex</taxon>
    </lineage>
</organism>
<dbReference type="EMBL" id="NKCL01000018">
    <property type="protein sequence ID" value="RSL89081.1"/>
    <property type="molecule type" value="Genomic_DNA"/>
</dbReference>
<keyword evidence="2" id="KW-0812">Transmembrane</keyword>
<dbReference type="Proteomes" id="UP000287972">
    <property type="component" value="Unassembled WGS sequence"/>
</dbReference>
<sequence>MADIYTPPKDSAYLLSTAFRMPHKNGDKWAMAFDNHTGPILTAGLSVVITIIGLCLWNLICFFGMFFDGKKTRRRYVGLVVLWNSNDPWFACKELLYYAFQCVKGPKDWSNFRYGFGLGLTAFIVFAGGIAASISVPGALLIGSVAPVRPSSVFWPDDPDDTVKSLQVFGLQAPAAMRSLGSVEAAEVTLRDRVYIKRHPKSSGPNDDEPVSGIEYNYALSGVDMGLRWGSQLFLNVTGSCTTEYGWADKRANNSDQGDFYNLWNNDSLSIFVPISKDVIINAPSASFMPHPHGYTQLLKDSNVSYAVMIYAAHRSSISKSTDPWYATEKRNESDNRFQSQADYWMKRYRPFLSCWQQDKWSYGSHSVKSVDELKNVPGIKIKQVLLEILESAFGMSPMIVKLGTASGVSALRSQTTSPNGVIDAEKCLMVDDMERLILASFVASRSVFTDATMFPKVQYTNIVTGPDKKPRSGAGDFVLSSPEIQTFSLGGITALLVVWGVLVLANFATSQLLSFFYRNQHMDEKDNKLVDVDRWTRFRVLTAVQLFRRLYEGSENKVEQCEWSCEKTVPDVKNGDYEVKLVGGCGEDRCMGHLSKTLIEGEATTPSDGGKSDSDPKDNAVVVNRAASDDEVVEGNQEKDAMLPKQVNP</sequence>
<evidence type="ECO:0000313" key="4">
    <source>
        <dbReference type="Proteomes" id="UP000287972"/>
    </source>
</evidence>
<feature type="transmembrane region" description="Helical" evidence="2">
    <location>
        <begin position="114"/>
        <end position="142"/>
    </location>
</feature>
<comment type="caution">
    <text evidence="3">The sequence shown here is derived from an EMBL/GenBank/DDBJ whole genome shotgun (WGS) entry which is preliminary data.</text>
</comment>
<evidence type="ECO:0000256" key="2">
    <source>
        <dbReference type="SAM" id="Phobius"/>
    </source>
</evidence>
<evidence type="ECO:0000256" key="1">
    <source>
        <dbReference type="SAM" id="MobiDB-lite"/>
    </source>
</evidence>
<reference evidence="3 4" key="1">
    <citation type="submission" date="2017-06" db="EMBL/GenBank/DDBJ databases">
        <title>Comparative genomic analysis of Ambrosia Fusariam Clade fungi.</title>
        <authorList>
            <person name="Stajich J.E."/>
            <person name="Carrillo J."/>
            <person name="Kijimoto T."/>
            <person name="Eskalen A."/>
            <person name="O'Donnell K."/>
            <person name="Kasson M."/>
        </authorList>
    </citation>
    <scope>NUCLEOTIDE SEQUENCE [LARGE SCALE GENOMIC DNA]</scope>
    <source>
        <strain evidence="3 4">NRRL62606</strain>
    </source>
</reference>
<keyword evidence="4" id="KW-1185">Reference proteome</keyword>
<feature type="transmembrane region" description="Helical" evidence="2">
    <location>
        <begin position="40"/>
        <end position="67"/>
    </location>
</feature>
<accession>A0A428SH12</accession>
<gene>
    <name evidence="3" type="ORF">CEP51_001409</name>
</gene>